<accession>A0ABW2MV09</accession>
<organism evidence="2 3">
    <name type="scientific">Jejudonia soesokkakensis</name>
    <dbReference type="NCBI Taxonomy" id="1323432"/>
    <lineage>
        <taxon>Bacteria</taxon>
        <taxon>Pseudomonadati</taxon>
        <taxon>Bacteroidota</taxon>
        <taxon>Flavobacteriia</taxon>
        <taxon>Flavobacteriales</taxon>
        <taxon>Flavobacteriaceae</taxon>
        <taxon>Jejudonia</taxon>
    </lineage>
</organism>
<evidence type="ECO:0000256" key="1">
    <source>
        <dbReference type="SAM" id="Phobius"/>
    </source>
</evidence>
<keyword evidence="1" id="KW-0812">Transmembrane</keyword>
<keyword evidence="1" id="KW-0472">Membrane</keyword>
<protein>
    <submittedName>
        <fullName evidence="2">Uncharacterized protein</fullName>
    </submittedName>
</protein>
<keyword evidence="3" id="KW-1185">Reference proteome</keyword>
<comment type="caution">
    <text evidence="2">The sequence shown here is derived from an EMBL/GenBank/DDBJ whole genome shotgun (WGS) entry which is preliminary data.</text>
</comment>
<gene>
    <name evidence="2" type="ORF">ACFQO1_06810</name>
</gene>
<sequence length="41" mass="4613">MSEEKKPSENSNKNLIIPLVLFIGVSIAAFLITTFIINMFK</sequence>
<evidence type="ECO:0000313" key="3">
    <source>
        <dbReference type="Proteomes" id="UP001596415"/>
    </source>
</evidence>
<dbReference type="RefSeq" id="WP_380217238.1">
    <property type="nucleotide sequence ID" value="NZ_JBHTBN010000003.1"/>
</dbReference>
<proteinExistence type="predicted"/>
<keyword evidence="1" id="KW-1133">Transmembrane helix</keyword>
<dbReference type="EMBL" id="JBHTBN010000003">
    <property type="protein sequence ID" value="MFC7357390.1"/>
    <property type="molecule type" value="Genomic_DNA"/>
</dbReference>
<evidence type="ECO:0000313" key="2">
    <source>
        <dbReference type="EMBL" id="MFC7357390.1"/>
    </source>
</evidence>
<feature type="transmembrane region" description="Helical" evidence="1">
    <location>
        <begin position="15"/>
        <end position="40"/>
    </location>
</feature>
<reference evidence="3" key="1">
    <citation type="journal article" date="2019" name="Int. J. Syst. Evol. Microbiol.">
        <title>The Global Catalogue of Microorganisms (GCM) 10K type strain sequencing project: providing services to taxonomists for standard genome sequencing and annotation.</title>
        <authorList>
            <consortium name="The Broad Institute Genomics Platform"/>
            <consortium name="The Broad Institute Genome Sequencing Center for Infectious Disease"/>
            <person name="Wu L."/>
            <person name="Ma J."/>
        </authorList>
    </citation>
    <scope>NUCLEOTIDE SEQUENCE [LARGE SCALE GENOMIC DNA]</scope>
    <source>
        <strain evidence="3">CGMCC 1.16306</strain>
    </source>
</reference>
<dbReference type="Proteomes" id="UP001596415">
    <property type="component" value="Unassembled WGS sequence"/>
</dbReference>
<name>A0ABW2MV09_9FLAO</name>